<dbReference type="PANTHER" id="PTHR30154:SF34">
    <property type="entry name" value="TRANSCRIPTIONAL REGULATOR AZLB"/>
    <property type="match status" value="1"/>
</dbReference>
<dbReference type="InterPro" id="IPR036390">
    <property type="entry name" value="WH_DNA-bd_sf"/>
</dbReference>
<name>A0ABW3TL32_9MICO</name>
<comment type="caution">
    <text evidence="5">The sequence shown here is derived from an EMBL/GenBank/DDBJ whole genome shotgun (WGS) entry which is preliminary data.</text>
</comment>
<gene>
    <name evidence="5" type="ORF">ACFQ3U_04620</name>
</gene>
<keyword evidence="6" id="KW-1185">Reference proteome</keyword>
<proteinExistence type="predicted"/>
<evidence type="ECO:0000256" key="3">
    <source>
        <dbReference type="ARBA" id="ARBA00023163"/>
    </source>
</evidence>
<dbReference type="PANTHER" id="PTHR30154">
    <property type="entry name" value="LEUCINE-RESPONSIVE REGULATORY PROTEIN"/>
    <property type="match status" value="1"/>
</dbReference>
<dbReference type="Proteomes" id="UP001597181">
    <property type="component" value="Unassembled WGS sequence"/>
</dbReference>
<dbReference type="SUPFAM" id="SSF46785">
    <property type="entry name" value="Winged helix' DNA-binding domain"/>
    <property type="match status" value="2"/>
</dbReference>
<evidence type="ECO:0000256" key="1">
    <source>
        <dbReference type="ARBA" id="ARBA00023015"/>
    </source>
</evidence>
<dbReference type="InterPro" id="IPR000485">
    <property type="entry name" value="AsnC-type_HTH_dom"/>
</dbReference>
<protein>
    <submittedName>
        <fullName evidence="5">Lrp/AsnC family transcriptional regulator</fullName>
    </submittedName>
</protein>
<keyword evidence="1" id="KW-0805">Transcription regulation</keyword>
<dbReference type="InterPro" id="IPR036388">
    <property type="entry name" value="WH-like_DNA-bd_sf"/>
</dbReference>
<dbReference type="SUPFAM" id="SSF54909">
    <property type="entry name" value="Dimeric alpha+beta barrel"/>
    <property type="match status" value="1"/>
</dbReference>
<reference evidence="6" key="1">
    <citation type="journal article" date="2019" name="Int. J. Syst. Evol. Microbiol.">
        <title>The Global Catalogue of Microorganisms (GCM) 10K type strain sequencing project: providing services to taxonomists for standard genome sequencing and annotation.</title>
        <authorList>
            <consortium name="The Broad Institute Genomics Platform"/>
            <consortium name="The Broad Institute Genome Sequencing Center for Infectious Disease"/>
            <person name="Wu L."/>
            <person name="Ma J."/>
        </authorList>
    </citation>
    <scope>NUCLEOTIDE SEQUENCE [LARGE SCALE GENOMIC DNA]</scope>
    <source>
        <strain evidence="6">CCUG 50213</strain>
    </source>
</reference>
<keyword evidence="2" id="KW-0238">DNA-binding</keyword>
<keyword evidence="3" id="KW-0804">Transcription</keyword>
<dbReference type="Gene3D" id="1.10.10.10">
    <property type="entry name" value="Winged helix-like DNA-binding domain superfamily/Winged helix DNA-binding domain"/>
    <property type="match status" value="2"/>
</dbReference>
<dbReference type="Gene3D" id="3.30.70.920">
    <property type="match status" value="1"/>
</dbReference>
<dbReference type="InterPro" id="IPR019888">
    <property type="entry name" value="Tscrpt_reg_AsnC-like"/>
</dbReference>
<dbReference type="Pfam" id="PF13404">
    <property type="entry name" value="HTH_AsnC-type"/>
    <property type="match status" value="2"/>
</dbReference>
<dbReference type="EMBL" id="JBHTLY010000002">
    <property type="protein sequence ID" value="MFD1201172.1"/>
    <property type="molecule type" value="Genomic_DNA"/>
</dbReference>
<organism evidence="5 6">
    <name type="scientific">Leucobacter albus</name>
    <dbReference type="NCBI Taxonomy" id="272210"/>
    <lineage>
        <taxon>Bacteria</taxon>
        <taxon>Bacillati</taxon>
        <taxon>Actinomycetota</taxon>
        <taxon>Actinomycetes</taxon>
        <taxon>Micrococcales</taxon>
        <taxon>Microbacteriaceae</taxon>
        <taxon>Leucobacter</taxon>
    </lineage>
</organism>
<evidence type="ECO:0000313" key="5">
    <source>
        <dbReference type="EMBL" id="MFD1201172.1"/>
    </source>
</evidence>
<dbReference type="SMART" id="SM00344">
    <property type="entry name" value="HTH_ASNC"/>
    <property type="match status" value="2"/>
</dbReference>
<feature type="domain" description="HTH asnC-type" evidence="4">
    <location>
        <begin position="178"/>
        <end position="232"/>
    </location>
</feature>
<accession>A0ABW3TL32</accession>
<dbReference type="InterPro" id="IPR011008">
    <property type="entry name" value="Dimeric_a/b-barrel"/>
</dbReference>
<dbReference type="PROSITE" id="PS50956">
    <property type="entry name" value="HTH_ASNC_2"/>
    <property type="match status" value="1"/>
</dbReference>
<dbReference type="InterPro" id="IPR019887">
    <property type="entry name" value="Tscrpt_reg_AsnC/Lrp_C"/>
</dbReference>
<evidence type="ECO:0000313" key="6">
    <source>
        <dbReference type="Proteomes" id="UP001597181"/>
    </source>
</evidence>
<sequence length="315" mass="34521">MIADGLNDLQRRIIAALQVDGRAPWRKIAEALGEPERTVARYGNELLESGRVVIAAVDHFEHSMILACTSAAGTARLSGEALAQRDDVTFSYLTTGTADVVAEIGYRDNLGELLTTRLPATAGVQSFSAMPILRYFKTIRGWRTGALTETETEALVARTGPDRTEWSLPESRGPKDDELIGALKADGRVSIEALARRAKMSETSVARRVEWLLSSGQFSIRALVDPALVGFEVEAILWARVASYRVEALGNELRQWPEVRYAAAIAGDAQLMVNVTAASHHELYQLLARPAWEEHETLVSTDLIIEARKRGGRAV</sequence>
<evidence type="ECO:0000259" key="4">
    <source>
        <dbReference type="PROSITE" id="PS50956"/>
    </source>
</evidence>
<dbReference type="Pfam" id="PF01037">
    <property type="entry name" value="AsnC_trans_reg"/>
    <property type="match status" value="1"/>
</dbReference>
<dbReference type="RefSeq" id="WP_343957136.1">
    <property type="nucleotide sequence ID" value="NZ_BAAAKZ010000001.1"/>
</dbReference>
<evidence type="ECO:0000256" key="2">
    <source>
        <dbReference type="ARBA" id="ARBA00023125"/>
    </source>
</evidence>